<comment type="caution">
    <text evidence="3">The sequence shown here is derived from an EMBL/GenBank/DDBJ whole genome shotgun (WGS) entry which is preliminary data.</text>
</comment>
<evidence type="ECO:0000313" key="3">
    <source>
        <dbReference type="EMBL" id="KAL0467889.1"/>
    </source>
</evidence>
<evidence type="ECO:0000256" key="2">
    <source>
        <dbReference type="SAM" id="SignalP"/>
    </source>
</evidence>
<name>A0ABR3D5B4_NEUIN</name>
<feature type="region of interest" description="Disordered" evidence="1">
    <location>
        <begin position="29"/>
        <end position="59"/>
    </location>
</feature>
<evidence type="ECO:0000256" key="1">
    <source>
        <dbReference type="SAM" id="MobiDB-lite"/>
    </source>
</evidence>
<accession>A0ABR3D5B4</accession>
<feature type="chain" id="PRO_5046695829" description="Secreted protein" evidence="2">
    <location>
        <begin position="27"/>
        <end position="98"/>
    </location>
</feature>
<evidence type="ECO:0000313" key="4">
    <source>
        <dbReference type="Proteomes" id="UP001451303"/>
    </source>
</evidence>
<evidence type="ECO:0008006" key="5">
    <source>
        <dbReference type="Google" id="ProtNLM"/>
    </source>
</evidence>
<reference evidence="3 4" key="1">
    <citation type="submission" date="2023-09" db="EMBL/GenBank/DDBJ databases">
        <title>Multi-omics analysis of a traditional fermented food reveals byproduct-associated fungal strains for waste-to-food upcycling.</title>
        <authorList>
            <consortium name="Lawrence Berkeley National Laboratory"/>
            <person name="Rekdal V.M."/>
            <person name="Villalobos-Escobedo J.M."/>
            <person name="Rodriguez-Valeron N."/>
            <person name="Garcia M.O."/>
            <person name="Vasquez D.P."/>
            <person name="Damayanti I."/>
            <person name="Sorensen P.M."/>
            <person name="Baidoo E.E."/>
            <person name="De Carvalho A.C."/>
            <person name="Riley R."/>
            <person name="Lipzen A."/>
            <person name="He G."/>
            <person name="Yan M."/>
            <person name="Haridas S."/>
            <person name="Daum C."/>
            <person name="Yoshinaga Y."/>
            <person name="Ng V."/>
            <person name="Grigoriev I.V."/>
            <person name="Munk R."/>
            <person name="Nuraida L."/>
            <person name="Wijaya C.H."/>
            <person name="Morales P.-C."/>
            <person name="Keasling J.D."/>
        </authorList>
    </citation>
    <scope>NUCLEOTIDE SEQUENCE [LARGE SCALE GENOMIC DNA]</scope>
    <source>
        <strain evidence="3 4">FGSC 2613</strain>
    </source>
</reference>
<dbReference type="EMBL" id="JAVLET010000008">
    <property type="protein sequence ID" value="KAL0467889.1"/>
    <property type="molecule type" value="Genomic_DNA"/>
</dbReference>
<keyword evidence="4" id="KW-1185">Reference proteome</keyword>
<protein>
    <recommendedName>
        <fullName evidence="5">Secreted protein</fullName>
    </recommendedName>
</protein>
<feature type="signal peptide" evidence="2">
    <location>
        <begin position="1"/>
        <end position="26"/>
    </location>
</feature>
<proteinExistence type="predicted"/>
<dbReference type="Proteomes" id="UP001451303">
    <property type="component" value="Unassembled WGS sequence"/>
</dbReference>
<organism evidence="3 4">
    <name type="scientific">Neurospora intermedia</name>
    <dbReference type="NCBI Taxonomy" id="5142"/>
    <lineage>
        <taxon>Eukaryota</taxon>
        <taxon>Fungi</taxon>
        <taxon>Dikarya</taxon>
        <taxon>Ascomycota</taxon>
        <taxon>Pezizomycotina</taxon>
        <taxon>Sordariomycetes</taxon>
        <taxon>Sordariomycetidae</taxon>
        <taxon>Sordariales</taxon>
        <taxon>Sordariaceae</taxon>
        <taxon>Neurospora</taxon>
    </lineage>
</organism>
<sequence>MLLLAALLSLFFPLLFLFVLVVPSNATRTNYQGLGHPKPSKSQRQRQEKPTLSEKGGGSVAKNRLHVLVVAADVDDLANGPVLEIVTKSGTRSRACSD</sequence>
<gene>
    <name evidence="3" type="ORF">QR685DRAFT_574017</name>
</gene>
<keyword evidence="2" id="KW-0732">Signal</keyword>